<dbReference type="EMBL" id="LR134327">
    <property type="protein sequence ID" value="VEF43703.1"/>
    <property type="molecule type" value="Genomic_DNA"/>
</dbReference>
<reference evidence="1 2" key="1">
    <citation type="submission" date="2018-12" db="EMBL/GenBank/DDBJ databases">
        <authorList>
            <consortium name="Pathogen Informatics"/>
        </authorList>
    </citation>
    <scope>NUCLEOTIDE SEQUENCE [LARGE SCALE GENOMIC DNA]</scope>
    <source>
        <strain evidence="1 2">NCTC5906</strain>
    </source>
</reference>
<organism evidence="1 2">
    <name type="scientific">Aggregatibacter aphrophilus ATCC 33389</name>
    <dbReference type="NCBI Taxonomy" id="985008"/>
    <lineage>
        <taxon>Bacteria</taxon>
        <taxon>Pseudomonadati</taxon>
        <taxon>Pseudomonadota</taxon>
        <taxon>Gammaproteobacteria</taxon>
        <taxon>Pasteurellales</taxon>
        <taxon>Pasteurellaceae</taxon>
        <taxon>Aggregatibacter</taxon>
    </lineage>
</organism>
<evidence type="ECO:0000313" key="2">
    <source>
        <dbReference type="Proteomes" id="UP000272690"/>
    </source>
</evidence>
<proteinExistence type="predicted"/>
<evidence type="ECO:0000313" key="1">
    <source>
        <dbReference type="EMBL" id="VEF43703.1"/>
    </source>
</evidence>
<protein>
    <recommendedName>
        <fullName evidence="3">Tetratricopeptide repeat protein</fullName>
    </recommendedName>
</protein>
<evidence type="ECO:0008006" key="3">
    <source>
        <dbReference type="Google" id="ProtNLM"/>
    </source>
</evidence>
<sequence>MTFDTTRNAALTVKTRYPQQTTDVTYQQGSNVIFHRTFDAFEYMYKNFDGNLLIQFCHRKGSEDGGKLVFINMLTGQTRFSVNPEFGRQKNFKWRNNQLFVVFPYGEFAINEEGKLADRSAFLRAWVKTGSIDIIPPLRELFENIDQSYDALLWYQCELDSYIYSHQRHLHALTKISEALKLKGEICEYQKDYYRAFRSYTLAIKINPHLDIQKNLDRVASYLHPDLIDSVNMALGLYANAMIRMNKDVKNTAYKKYSVK</sequence>
<dbReference type="AlphaFoldDB" id="A0A3S5ECU9"/>
<name>A0A3S5ECU9_AGGAP</name>
<dbReference type="GeneID" id="49636007"/>
<dbReference type="OrthoDB" id="9891251at2"/>
<dbReference type="RefSeq" id="WP_005703187.1">
    <property type="nucleotide sequence ID" value="NZ_AEWB02000006.1"/>
</dbReference>
<dbReference type="Proteomes" id="UP000272690">
    <property type="component" value="Chromosome"/>
</dbReference>
<accession>A0A3S5ECU9</accession>
<gene>
    <name evidence="1" type="ORF">NCTC5906_01602</name>
</gene>